<gene>
    <name evidence="2" type="ORF">ORI27_14025</name>
</gene>
<sequence length="263" mass="27373">MGSIPTWEMSVNDELPIHPTTGLQALGLTKRGRPIWPAMGGSEGEGAGDGGSGEGSGDGDGSGGAGGDSGQGGGDNSGGDGDRGFPANTPIKDMTPEQQAAYWKFHDRRKSDRLNDFDGITPDQAKQWRKDAEDDRLNGLPADQRAMEEARNEATAAATAEADARWAPILAREVVGRFVTDEEQRNIVLAGIDPMKFVKDGTFDTDSLIGHLTGLSAAFGGNGSGGGGNQTPSWGQSGGTPPAQSGKQMGLAEAERRGYIKKD</sequence>
<protein>
    <recommendedName>
        <fullName evidence="4">Scaffolding protein</fullName>
    </recommendedName>
</protein>
<evidence type="ECO:0000313" key="2">
    <source>
        <dbReference type="EMBL" id="MCX2937823.1"/>
    </source>
</evidence>
<evidence type="ECO:0000256" key="1">
    <source>
        <dbReference type="SAM" id="MobiDB-lite"/>
    </source>
</evidence>
<feature type="compositionally biased region" description="Gly residues" evidence="1">
    <location>
        <begin position="41"/>
        <end position="79"/>
    </location>
</feature>
<reference evidence="2 3" key="1">
    <citation type="submission" date="2022-11" db="EMBL/GenBank/DDBJ databases">
        <title>Mycobacterium sp. nov.</title>
        <authorList>
            <person name="Papic B."/>
            <person name="Spicic S."/>
            <person name="Duvnjak S."/>
        </authorList>
    </citation>
    <scope>NUCLEOTIDE SEQUENCE [LARGE SCALE GENOMIC DNA]</scope>
    <source>
        <strain evidence="2 3">CVI_P4</strain>
    </source>
</reference>
<dbReference type="Proteomes" id="UP001300745">
    <property type="component" value="Unassembled WGS sequence"/>
</dbReference>
<accession>A0ABT3SE85</accession>
<proteinExistence type="predicted"/>
<feature type="region of interest" description="Disordered" evidence="1">
    <location>
        <begin position="222"/>
        <end position="263"/>
    </location>
</feature>
<feature type="compositionally biased region" description="Basic and acidic residues" evidence="1">
    <location>
        <begin position="253"/>
        <end position="263"/>
    </location>
</feature>
<keyword evidence="3" id="KW-1185">Reference proteome</keyword>
<name>A0ABT3SE85_9MYCO</name>
<comment type="caution">
    <text evidence="2">The sequence shown here is derived from an EMBL/GenBank/DDBJ whole genome shotgun (WGS) entry which is preliminary data.</text>
</comment>
<dbReference type="RefSeq" id="WP_266073972.1">
    <property type="nucleotide sequence ID" value="NZ_JAPJDO010000010.1"/>
</dbReference>
<evidence type="ECO:0008006" key="4">
    <source>
        <dbReference type="Google" id="ProtNLM"/>
    </source>
</evidence>
<dbReference type="EMBL" id="JAPJDO010000010">
    <property type="protein sequence ID" value="MCX2937823.1"/>
    <property type="molecule type" value="Genomic_DNA"/>
</dbReference>
<evidence type="ECO:0000313" key="3">
    <source>
        <dbReference type="Proteomes" id="UP001300745"/>
    </source>
</evidence>
<organism evidence="2 3">
    <name type="scientific">Mycobacterium pinniadriaticum</name>
    <dbReference type="NCBI Taxonomy" id="2994102"/>
    <lineage>
        <taxon>Bacteria</taxon>
        <taxon>Bacillati</taxon>
        <taxon>Actinomycetota</taxon>
        <taxon>Actinomycetes</taxon>
        <taxon>Mycobacteriales</taxon>
        <taxon>Mycobacteriaceae</taxon>
        <taxon>Mycobacterium</taxon>
    </lineage>
</organism>
<feature type="region of interest" description="Disordered" evidence="1">
    <location>
        <begin position="34"/>
        <end position="95"/>
    </location>
</feature>